<keyword evidence="10" id="KW-1185">Reference proteome</keyword>
<accession>A0A6N7PJB3</accession>
<name>A0A6N7PJB3_9BACT</name>
<proteinExistence type="inferred from homology"/>
<evidence type="ECO:0000256" key="7">
    <source>
        <dbReference type="SAM" id="Phobius"/>
    </source>
</evidence>
<dbReference type="AlphaFoldDB" id="A0A6N7PJB3"/>
<evidence type="ECO:0000256" key="1">
    <source>
        <dbReference type="ARBA" id="ARBA00004141"/>
    </source>
</evidence>
<evidence type="ECO:0000256" key="5">
    <source>
        <dbReference type="ARBA" id="ARBA00023136"/>
    </source>
</evidence>
<dbReference type="Proteomes" id="UP000440224">
    <property type="component" value="Unassembled WGS sequence"/>
</dbReference>
<protein>
    <submittedName>
        <fullName evidence="9">Cytochrome c oxidase subunit 3 family protein</fullName>
    </submittedName>
</protein>
<dbReference type="InterPro" id="IPR035973">
    <property type="entry name" value="Cyt_c_oxidase_su3-like_sf"/>
</dbReference>
<evidence type="ECO:0000256" key="6">
    <source>
        <dbReference type="RuleBase" id="RU003376"/>
    </source>
</evidence>
<dbReference type="GO" id="GO:0019646">
    <property type="term" value="P:aerobic electron transport chain"/>
    <property type="evidence" value="ECO:0007669"/>
    <property type="project" value="InterPro"/>
</dbReference>
<dbReference type="RefSeq" id="WP_153819009.1">
    <property type="nucleotide sequence ID" value="NZ_WJIE01000002.1"/>
</dbReference>
<feature type="domain" description="Heme-copper oxidase subunit III family profile" evidence="8">
    <location>
        <begin position="21"/>
        <end position="210"/>
    </location>
</feature>
<dbReference type="InterPro" id="IPR000298">
    <property type="entry name" value="Cyt_c_oxidase-like_su3"/>
</dbReference>
<evidence type="ECO:0000313" key="10">
    <source>
        <dbReference type="Proteomes" id="UP000440224"/>
    </source>
</evidence>
<dbReference type="OrthoDB" id="9810850at2"/>
<feature type="transmembrane region" description="Helical" evidence="7">
    <location>
        <begin position="25"/>
        <end position="45"/>
    </location>
</feature>
<evidence type="ECO:0000259" key="8">
    <source>
        <dbReference type="PROSITE" id="PS50253"/>
    </source>
</evidence>
<dbReference type="Pfam" id="PF00510">
    <property type="entry name" value="COX3"/>
    <property type="match status" value="1"/>
</dbReference>
<dbReference type="EMBL" id="WJIE01000002">
    <property type="protein sequence ID" value="MRG92183.1"/>
    <property type="molecule type" value="Genomic_DNA"/>
</dbReference>
<comment type="similarity">
    <text evidence="2 6">Belongs to the cytochrome c oxidase subunit 3 family.</text>
</comment>
<gene>
    <name evidence="9" type="ORF">GF068_09610</name>
</gene>
<evidence type="ECO:0000256" key="3">
    <source>
        <dbReference type="ARBA" id="ARBA00022692"/>
    </source>
</evidence>
<evidence type="ECO:0000256" key="2">
    <source>
        <dbReference type="ARBA" id="ARBA00010581"/>
    </source>
</evidence>
<dbReference type="CDD" id="cd02862">
    <property type="entry name" value="NorE_like"/>
    <property type="match status" value="1"/>
</dbReference>
<evidence type="ECO:0000313" key="9">
    <source>
        <dbReference type="EMBL" id="MRG92183.1"/>
    </source>
</evidence>
<dbReference type="GO" id="GO:0005886">
    <property type="term" value="C:plasma membrane"/>
    <property type="evidence" value="ECO:0007669"/>
    <property type="project" value="UniProtKB-SubCell"/>
</dbReference>
<dbReference type="InterPro" id="IPR013833">
    <property type="entry name" value="Cyt_c_oxidase_su3_a-hlx"/>
</dbReference>
<dbReference type="InterPro" id="IPR024791">
    <property type="entry name" value="Cyt_c/ubiquinol_Oxase_su3"/>
</dbReference>
<keyword evidence="4 7" id="KW-1133">Transmembrane helix</keyword>
<dbReference type="GO" id="GO:0004129">
    <property type="term" value="F:cytochrome-c oxidase activity"/>
    <property type="evidence" value="ECO:0007669"/>
    <property type="project" value="InterPro"/>
</dbReference>
<comment type="subcellular location">
    <subcellularLocation>
        <location evidence="6">Cell membrane</location>
        <topology evidence="6">Multi-pass membrane protein</topology>
    </subcellularLocation>
    <subcellularLocation>
        <location evidence="1">Membrane</location>
        <topology evidence="1">Multi-pass membrane protein</topology>
    </subcellularLocation>
</comment>
<dbReference type="PANTHER" id="PTHR11403">
    <property type="entry name" value="CYTOCHROME C OXIDASE SUBUNIT III"/>
    <property type="match status" value="1"/>
</dbReference>
<reference evidence="9 10" key="1">
    <citation type="submission" date="2019-10" db="EMBL/GenBank/DDBJ databases">
        <title>A soil myxobacterium in the family Polyangiaceae.</title>
        <authorList>
            <person name="Li Y."/>
            <person name="Wang J."/>
        </authorList>
    </citation>
    <scope>NUCLEOTIDE SEQUENCE [LARGE SCALE GENOMIC DNA]</scope>
    <source>
        <strain evidence="9 10">DSM 14734</strain>
    </source>
</reference>
<feature type="transmembrane region" description="Helical" evidence="7">
    <location>
        <begin position="185"/>
        <end position="206"/>
    </location>
</feature>
<sequence>MSAQRLAEQFETLEKQDHAARLGMWMFLGSETLLFGALFAAYAYYRGIYPEEFVQALHHNSVALGTTNTVVLITSSFTVALAVHFVREGKSRLAAGLLAVSTLFGAVFLVVKGIEYTHHIHENALPAGAYSFLDQPPGGVVMGYTLYWFMTGLHGLHVIAGMIMLAAVGVLCWKGRYGAHRNVAVENVGLYWHLVDVVWIFLWPLFYLTD</sequence>
<dbReference type="PROSITE" id="PS50253">
    <property type="entry name" value="COX3"/>
    <property type="match status" value="1"/>
</dbReference>
<dbReference type="SUPFAM" id="SSF81452">
    <property type="entry name" value="Cytochrome c oxidase subunit III-like"/>
    <property type="match status" value="1"/>
</dbReference>
<keyword evidence="3 6" id="KW-0812">Transmembrane</keyword>
<evidence type="ECO:0000256" key="4">
    <source>
        <dbReference type="ARBA" id="ARBA00022989"/>
    </source>
</evidence>
<feature type="transmembrane region" description="Helical" evidence="7">
    <location>
        <begin position="93"/>
        <end position="111"/>
    </location>
</feature>
<keyword evidence="5 7" id="KW-0472">Membrane</keyword>
<feature type="transmembrane region" description="Helical" evidence="7">
    <location>
        <begin position="65"/>
        <end position="86"/>
    </location>
</feature>
<feature type="transmembrane region" description="Helical" evidence="7">
    <location>
        <begin position="146"/>
        <end position="173"/>
    </location>
</feature>
<dbReference type="Gene3D" id="1.20.120.80">
    <property type="entry name" value="Cytochrome c oxidase, subunit III, four-helix bundle"/>
    <property type="match status" value="1"/>
</dbReference>
<comment type="caution">
    <text evidence="9">The sequence shown here is derived from an EMBL/GenBank/DDBJ whole genome shotgun (WGS) entry which is preliminary data.</text>
</comment>
<dbReference type="PANTHER" id="PTHR11403:SF6">
    <property type="entry name" value="NITRIC OXIDE REDUCTASE SUBUNIT E"/>
    <property type="match status" value="1"/>
</dbReference>
<organism evidence="9 10">
    <name type="scientific">Polyangium spumosum</name>
    <dbReference type="NCBI Taxonomy" id="889282"/>
    <lineage>
        <taxon>Bacteria</taxon>
        <taxon>Pseudomonadati</taxon>
        <taxon>Myxococcota</taxon>
        <taxon>Polyangia</taxon>
        <taxon>Polyangiales</taxon>
        <taxon>Polyangiaceae</taxon>
        <taxon>Polyangium</taxon>
    </lineage>
</organism>